<dbReference type="PANTHER" id="PTHR36151:SF3">
    <property type="entry name" value="ER-BOUND OXYGENASE MPAB_MPAB'_RUBBER OXYGENASE CATALYTIC DOMAIN-CONTAINING PROTEIN"/>
    <property type="match status" value="1"/>
</dbReference>
<dbReference type="InterPro" id="IPR018713">
    <property type="entry name" value="MPAB/Lcp_cat_dom"/>
</dbReference>
<gene>
    <name evidence="2" type="ORF">ACFYTF_10490</name>
</gene>
<comment type="caution">
    <text evidence="2">The sequence shown here is derived from an EMBL/GenBank/DDBJ whole genome shotgun (WGS) entry which is preliminary data.</text>
</comment>
<reference evidence="2 3" key="1">
    <citation type="submission" date="2024-10" db="EMBL/GenBank/DDBJ databases">
        <title>The Natural Products Discovery Center: Release of the First 8490 Sequenced Strains for Exploring Actinobacteria Biosynthetic Diversity.</title>
        <authorList>
            <person name="Kalkreuter E."/>
            <person name="Kautsar S.A."/>
            <person name="Yang D."/>
            <person name="Bader C.D."/>
            <person name="Teijaro C.N."/>
            <person name="Fluegel L."/>
            <person name="Davis C.M."/>
            <person name="Simpson J.R."/>
            <person name="Lauterbach L."/>
            <person name="Steele A.D."/>
            <person name="Gui C."/>
            <person name="Meng S."/>
            <person name="Li G."/>
            <person name="Viehrig K."/>
            <person name="Ye F."/>
            <person name="Su P."/>
            <person name="Kiefer A.F."/>
            <person name="Nichols A."/>
            <person name="Cepeda A.J."/>
            <person name="Yan W."/>
            <person name="Fan B."/>
            <person name="Jiang Y."/>
            <person name="Adhikari A."/>
            <person name="Zheng C.-J."/>
            <person name="Schuster L."/>
            <person name="Cowan T.M."/>
            <person name="Smanski M.J."/>
            <person name="Chevrette M.G."/>
            <person name="De Carvalho L.P.S."/>
            <person name="Shen B."/>
        </authorList>
    </citation>
    <scope>NUCLEOTIDE SEQUENCE [LARGE SCALE GENOMIC DNA]</scope>
    <source>
        <strain evidence="2 3">NPDC004045</strain>
    </source>
</reference>
<evidence type="ECO:0000313" key="2">
    <source>
        <dbReference type="EMBL" id="MFF0543255.1"/>
    </source>
</evidence>
<protein>
    <submittedName>
        <fullName evidence="2">Oxygenase MpaB family protein</fullName>
        <ecNumber evidence="2">1.-.-.-</ecNumber>
    </submittedName>
</protein>
<dbReference type="PANTHER" id="PTHR36151">
    <property type="entry name" value="BLR2777 PROTEIN"/>
    <property type="match status" value="1"/>
</dbReference>
<accession>A0ABW6PLT1</accession>
<name>A0ABW6PLT1_9NOCA</name>
<feature type="domain" description="ER-bound oxygenase mpaB/mpaB'/Rubber oxygenase catalytic" evidence="1">
    <location>
        <begin position="12"/>
        <end position="228"/>
    </location>
</feature>
<dbReference type="EC" id="1.-.-.-" evidence="2"/>
<proteinExistence type="predicted"/>
<organism evidence="2 3">
    <name type="scientific">Nocardia thailandica</name>
    <dbReference type="NCBI Taxonomy" id="257275"/>
    <lineage>
        <taxon>Bacteria</taxon>
        <taxon>Bacillati</taxon>
        <taxon>Actinomycetota</taxon>
        <taxon>Actinomycetes</taxon>
        <taxon>Mycobacteriales</taxon>
        <taxon>Nocardiaceae</taxon>
        <taxon>Nocardia</taxon>
    </lineage>
</organism>
<evidence type="ECO:0000259" key="1">
    <source>
        <dbReference type="Pfam" id="PF09995"/>
    </source>
</evidence>
<dbReference type="Pfam" id="PF09995">
    <property type="entry name" value="MPAB_Lcp_cat"/>
    <property type="match status" value="1"/>
</dbReference>
<keyword evidence="3" id="KW-1185">Reference proteome</keyword>
<dbReference type="RefSeq" id="WP_387699925.1">
    <property type="nucleotide sequence ID" value="NZ_JBIAMX010000005.1"/>
</dbReference>
<evidence type="ECO:0000313" key="3">
    <source>
        <dbReference type="Proteomes" id="UP001601444"/>
    </source>
</evidence>
<dbReference type="Proteomes" id="UP001601444">
    <property type="component" value="Unassembled WGS sequence"/>
</dbReference>
<dbReference type="EMBL" id="JBIAMX010000005">
    <property type="protein sequence ID" value="MFF0543255.1"/>
    <property type="molecule type" value="Genomic_DNA"/>
</dbReference>
<dbReference type="GO" id="GO:0016491">
    <property type="term" value="F:oxidoreductase activity"/>
    <property type="evidence" value="ECO:0007669"/>
    <property type="project" value="UniProtKB-KW"/>
</dbReference>
<keyword evidence="2" id="KW-0560">Oxidoreductase</keyword>
<sequence length="252" mass="27946">MSDAPVAGPLLRRHLGDRRFLLMLPRAVGLQILHPAIAQGLTEHMPTRLWDHKRRAVLQMIYLACGTHDTASAIRFAHEHVKGTDDLGRRYHALHPDVFLFQHATYVEALFAAADLFGPPLSGPDRAELYRQCCAWYRGYGISDRRLPATLPEFAAYLDTVCAAELRRTPATAPLARQVLHPDAWVVRRLPAAAVRAMQHDRAADLLAVRRRPGDAAALRALAGTTRAAFAVAPRRARRVAQADTATPGKRR</sequence>